<evidence type="ECO:0000313" key="1">
    <source>
        <dbReference type="EMBL" id="PJF16599.1"/>
    </source>
</evidence>
<organism evidence="1 2">
    <name type="scientific">Paramicrosporidium saccamoebae</name>
    <dbReference type="NCBI Taxonomy" id="1246581"/>
    <lineage>
        <taxon>Eukaryota</taxon>
        <taxon>Fungi</taxon>
        <taxon>Fungi incertae sedis</taxon>
        <taxon>Cryptomycota</taxon>
        <taxon>Cryptomycota incertae sedis</taxon>
        <taxon>Paramicrosporidium</taxon>
    </lineage>
</organism>
<evidence type="ECO:0000313" key="2">
    <source>
        <dbReference type="Proteomes" id="UP000240830"/>
    </source>
</evidence>
<dbReference type="AlphaFoldDB" id="A0A2H9TFY3"/>
<accession>A0A2H9TFY3</accession>
<name>A0A2H9TFY3_9FUNG</name>
<reference evidence="1 2" key="1">
    <citation type="submission" date="2016-10" db="EMBL/GenBank/DDBJ databases">
        <title>The genome of Paramicrosporidium saccamoebae is the missing link in understanding Cryptomycota and Microsporidia evolution.</title>
        <authorList>
            <person name="Quandt C.A."/>
            <person name="Beaudet D."/>
            <person name="Corsaro D."/>
            <person name="Michel R."/>
            <person name="Corradi N."/>
            <person name="James T."/>
        </authorList>
    </citation>
    <scope>NUCLEOTIDE SEQUENCE [LARGE SCALE GENOMIC DNA]</scope>
    <source>
        <strain evidence="1 2">KSL3</strain>
    </source>
</reference>
<gene>
    <name evidence="1" type="ORF">PSACC_03565</name>
</gene>
<dbReference type="EMBL" id="MTSL01000213">
    <property type="protein sequence ID" value="PJF16599.1"/>
    <property type="molecule type" value="Genomic_DNA"/>
</dbReference>
<comment type="caution">
    <text evidence="1">The sequence shown here is derived from an EMBL/GenBank/DDBJ whole genome shotgun (WGS) entry which is preliminary data.</text>
</comment>
<protein>
    <submittedName>
        <fullName evidence="1">Uncharacterized protein</fullName>
    </submittedName>
</protein>
<proteinExistence type="predicted"/>
<sequence>MLALIVLSLPFVLSVKVCISPRQFARQFSRNCIDVVVGSFEIEARNLLAFTELLNSDEYNYRQHYDIIVESPERTEQLQTLIKQESLHGEPLLSVSKLVINPQLAQTMFSNGRRYSGVLVSKLPVNNLEQVEFYWSNSHLFRRIICYALENQMHLVEDWDWLYGYLNVAGSDTARWLLFKIGVDMSAAMLYRFVYKFPSLMSAYLEWSGPDYLLQAINVHLVRLIYGVQLTSAQLHALKRGCREVTNIRLLQLVEWVLSPSSGASQKGYSALLESLYRLALFQNNRIVWTIIGHVIRLCDLFYMPNCAEIVAKYLQTVKMENTCPWMARALISKHHNISSPIITRFPATFIPYQRLPLPLVRSLWLRDSPLTTWIGQALPVRDVSILIKNFQRGIMGLPVNLDSSLDAGEMCCTEWFITKFTSLGPSDKIELLRAMIVSWPYLIFQRLQVRHPLIYDDVDADWETYFHRLTYRLDIDRLYLLDLWELAGQTNVMTYFTPSTLQQLLTAKQ</sequence>
<dbReference type="Proteomes" id="UP000240830">
    <property type="component" value="Unassembled WGS sequence"/>
</dbReference>
<keyword evidence="2" id="KW-1185">Reference proteome</keyword>